<organism evidence="2 3">
    <name type="scientific">Ricinus communis</name>
    <name type="common">Castor bean</name>
    <dbReference type="NCBI Taxonomy" id="3988"/>
    <lineage>
        <taxon>Eukaryota</taxon>
        <taxon>Viridiplantae</taxon>
        <taxon>Streptophyta</taxon>
        <taxon>Embryophyta</taxon>
        <taxon>Tracheophyta</taxon>
        <taxon>Spermatophyta</taxon>
        <taxon>Magnoliopsida</taxon>
        <taxon>eudicotyledons</taxon>
        <taxon>Gunneridae</taxon>
        <taxon>Pentapetalae</taxon>
        <taxon>rosids</taxon>
        <taxon>fabids</taxon>
        <taxon>Malpighiales</taxon>
        <taxon>Euphorbiaceae</taxon>
        <taxon>Acalyphoideae</taxon>
        <taxon>Acalypheae</taxon>
        <taxon>Ricinus</taxon>
    </lineage>
</organism>
<evidence type="ECO:0000313" key="3">
    <source>
        <dbReference type="Proteomes" id="UP000008311"/>
    </source>
</evidence>
<evidence type="ECO:0000313" key="2">
    <source>
        <dbReference type="EMBL" id="EEF44199.1"/>
    </source>
</evidence>
<evidence type="ECO:0000256" key="1">
    <source>
        <dbReference type="SAM" id="MobiDB-lite"/>
    </source>
</evidence>
<accession>B9RWE7</accession>
<dbReference type="InParanoid" id="B9RWE7"/>
<dbReference type="EMBL" id="EQ973823">
    <property type="protein sequence ID" value="EEF44199.1"/>
    <property type="molecule type" value="Genomic_DNA"/>
</dbReference>
<feature type="region of interest" description="Disordered" evidence="1">
    <location>
        <begin position="52"/>
        <end position="74"/>
    </location>
</feature>
<keyword evidence="3" id="KW-1185">Reference proteome</keyword>
<dbReference type="Proteomes" id="UP000008311">
    <property type="component" value="Unassembled WGS sequence"/>
</dbReference>
<proteinExistence type="predicted"/>
<name>B9RWE7_RICCO</name>
<protein>
    <submittedName>
        <fullName evidence="2">Uncharacterized protein</fullName>
    </submittedName>
</protein>
<gene>
    <name evidence="2" type="ORF">RCOM_1018620</name>
</gene>
<dbReference type="AlphaFoldDB" id="B9RWE7"/>
<reference evidence="3" key="1">
    <citation type="journal article" date="2010" name="Nat. Biotechnol.">
        <title>Draft genome sequence of the oilseed species Ricinus communis.</title>
        <authorList>
            <person name="Chan A.P."/>
            <person name="Crabtree J."/>
            <person name="Zhao Q."/>
            <person name="Lorenzi H."/>
            <person name="Orvis J."/>
            <person name="Puiu D."/>
            <person name="Melake-Berhan A."/>
            <person name="Jones K.M."/>
            <person name="Redman J."/>
            <person name="Chen G."/>
            <person name="Cahoon E.B."/>
            <person name="Gedil M."/>
            <person name="Stanke M."/>
            <person name="Haas B.J."/>
            <person name="Wortman J.R."/>
            <person name="Fraser-Liggett C.M."/>
            <person name="Ravel J."/>
            <person name="Rabinowicz P.D."/>
        </authorList>
    </citation>
    <scope>NUCLEOTIDE SEQUENCE [LARGE SCALE GENOMIC DNA]</scope>
    <source>
        <strain evidence="3">cv. Hale</strain>
    </source>
</reference>
<feature type="compositionally biased region" description="Polar residues" evidence="1">
    <location>
        <begin position="52"/>
        <end position="71"/>
    </location>
</feature>
<sequence length="86" mass="8780">MGAASGQAYAAAGGGGGVLRDHCGSSVLGNPYLRPCHVFSLIVPTPDPGIATSSQSYAVSPANQNQGSGSNRKGPLELWTGEYFIR</sequence>